<dbReference type="EMBL" id="JAGGNH010000001">
    <property type="protein sequence ID" value="KAJ0988925.1"/>
    <property type="molecule type" value="Genomic_DNA"/>
</dbReference>
<gene>
    <name evidence="10" type="ORF">J5N97_007281</name>
</gene>
<evidence type="ECO:0000256" key="3">
    <source>
        <dbReference type="ARBA" id="ARBA00022801"/>
    </source>
</evidence>
<evidence type="ECO:0000259" key="9">
    <source>
        <dbReference type="Pfam" id="PF19310"/>
    </source>
</evidence>
<dbReference type="OrthoDB" id="534666at2759"/>
<keyword evidence="11" id="KW-1185">Reference proteome</keyword>
<dbReference type="InterPro" id="IPR045090">
    <property type="entry name" value="Pept_M3A_M3B"/>
</dbReference>
<feature type="signal peptide" evidence="7">
    <location>
        <begin position="1"/>
        <end position="23"/>
    </location>
</feature>
<feature type="domain" description="Oligopeptidase A N-terminal" evidence="9">
    <location>
        <begin position="73"/>
        <end position="191"/>
    </location>
</feature>
<feature type="chain" id="PRO_5038563530" evidence="7">
    <location>
        <begin position="24"/>
        <end position="625"/>
    </location>
</feature>
<organism evidence="10 11">
    <name type="scientific">Dioscorea zingiberensis</name>
    <dbReference type="NCBI Taxonomy" id="325984"/>
    <lineage>
        <taxon>Eukaryota</taxon>
        <taxon>Viridiplantae</taxon>
        <taxon>Streptophyta</taxon>
        <taxon>Embryophyta</taxon>
        <taxon>Tracheophyta</taxon>
        <taxon>Spermatophyta</taxon>
        <taxon>Magnoliopsida</taxon>
        <taxon>Liliopsida</taxon>
        <taxon>Dioscoreales</taxon>
        <taxon>Dioscoreaceae</taxon>
        <taxon>Dioscorea</taxon>
    </lineage>
</organism>
<comment type="similarity">
    <text evidence="6">Belongs to the peptidase M3 family.</text>
</comment>
<protein>
    <submittedName>
        <fullName evidence="10">Uncharacterized protein</fullName>
    </submittedName>
</protein>
<evidence type="ECO:0000256" key="1">
    <source>
        <dbReference type="ARBA" id="ARBA00022670"/>
    </source>
</evidence>
<dbReference type="AlphaFoldDB" id="A0A9D5DBZ7"/>
<keyword evidence="4 6" id="KW-0862">Zinc</keyword>
<accession>A0A9D5DBZ7</accession>
<dbReference type="GO" id="GO:0006508">
    <property type="term" value="P:proteolysis"/>
    <property type="evidence" value="ECO:0007669"/>
    <property type="project" value="UniProtKB-KW"/>
</dbReference>
<dbReference type="PANTHER" id="PTHR11804">
    <property type="entry name" value="PROTEASE M3 THIMET OLIGOPEPTIDASE-RELATED"/>
    <property type="match status" value="1"/>
</dbReference>
<dbReference type="InterPro" id="IPR001567">
    <property type="entry name" value="Pept_M3A_M3B_dom"/>
</dbReference>
<dbReference type="SUPFAM" id="SSF55486">
    <property type="entry name" value="Metalloproteases ('zincins'), catalytic domain"/>
    <property type="match status" value="1"/>
</dbReference>
<evidence type="ECO:0000313" key="10">
    <source>
        <dbReference type="EMBL" id="KAJ0988925.1"/>
    </source>
</evidence>
<keyword evidence="3 6" id="KW-0378">Hydrolase</keyword>
<dbReference type="GO" id="GO:0004222">
    <property type="term" value="F:metalloendopeptidase activity"/>
    <property type="evidence" value="ECO:0007669"/>
    <property type="project" value="InterPro"/>
</dbReference>
<dbReference type="PANTHER" id="PTHR11804:SF83">
    <property type="entry name" value="LD37516P"/>
    <property type="match status" value="1"/>
</dbReference>
<comment type="cofactor">
    <cofactor evidence="6">
        <name>Zn(2+)</name>
        <dbReference type="ChEBI" id="CHEBI:29105"/>
    </cofactor>
    <text evidence="6">Binds 1 zinc ion.</text>
</comment>
<evidence type="ECO:0000256" key="2">
    <source>
        <dbReference type="ARBA" id="ARBA00022723"/>
    </source>
</evidence>
<evidence type="ECO:0000256" key="4">
    <source>
        <dbReference type="ARBA" id="ARBA00022833"/>
    </source>
</evidence>
<keyword evidence="7" id="KW-0732">Signal</keyword>
<dbReference type="GO" id="GO:0006518">
    <property type="term" value="P:peptide metabolic process"/>
    <property type="evidence" value="ECO:0007669"/>
    <property type="project" value="TreeGrafter"/>
</dbReference>
<dbReference type="Pfam" id="PF01432">
    <property type="entry name" value="Peptidase_M3"/>
    <property type="match status" value="1"/>
</dbReference>
<keyword evidence="2 6" id="KW-0479">Metal-binding</keyword>
<evidence type="ECO:0000256" key="6">
    <source>
        <dbReference type="RuleBase" id="RU003435"/>
    </source>
</evidence>
<reference evidence="10" key="2">
    <citation type="journal article" date="2022" name="Hortic Res">
        <title>The genome of Dioscorea zingiberensis sheds light on the biosynthesis, origin and evolution of the medicinally important diosgenin saponins.</title>
        <authorList>
            <person name="Li Y."/>
            <person name="Tan C."/>
            <person name="Li Z."/>
            <person name="Guo J."/>
            <person name="Li S."/>
            <person name="Chen X."/>
            <person name="Wang C."/>
            <person name="Dai X."/>
            <person name="Yang H."/>
            <person name="Song W."/>
            <person name="Hou L."/>
            <person name="Xu J."/>
            <person name="Tong Z."/>
            <person name="Xu A."/>
            <person name="Yuan X."/>
            <person name="Wang W."/>
            <person name="Yang Q."/>
            <person name="Chen L."/>
            <person name="Sun Z."/>
            <person name="Wang K."/>
            <person name="Pan B."/>
            <person name="Chen J."/>
            <person name="Bao Y."/>
            <person name="Liu F."/>
            <person name="Qi X."/>
            <person name="Gang D.R."/>
            <person name="Wen J."/>
            <person name="Li J."/>
        </authorList>
    </citation>
    <scope>NUCLEOTIDE SEQUENCE</scope>
    <source>
        <strain evidence="10">Dzin_1.0</strain>
    </source>
</reference>
<comment type="caution">
    <text evidence="10">The sequence shown here is derived from an EMBL/GenBank/DDBJ whole genome shotgun (WGS) entry which is preliminary data.</text>
</comment>
<name>A0A9D5DBZ7_9LILI</name>
<evidence type="ECO:0000256" key="7">
    <source>
        <dbReference type="SAM" id="SignalP"/>
    </source>
</evidence>
<dbReference type="Gene3D" id="1.10.1370.40">
    <property type="match status" value="2"/>
</dbReference>
<reference evidence="10" key="1">
    <citation type="submission" date="2021-03" db="EMBL/GenBank/DDBJ databases">
        <authorList>
            <person name="Li Z."/>
            <person name="Yang C."/>
        </authorList>
    </citation>
    <scope>NUCLEOTIDE SEQUENCE</scope>
    <source>
        <strain evidence="10">Dzin_1.0</strain>
        <tissue evidence="10">Leaf</tissue>
    </source>
</reference>
<dbReference type="Pfam" id="PF19310">
    <property type="entry name" value="TOP_N"/>
    <property type="match status" value="1"/>
</dbReference>
<feature type="domain" description="Peptidase M3A/M3B catalytic" evidence="8">
    <location>
        <begin position="273"/>
        <end position="509"/>
    </location>
</feature>
<dbReference type="GO" id="GO:0046872">
    <property type="term" value="F:metal ion binding"/>
    <property type="evidence" value="ECO:0007669"/>
    <property type="project" value="UniProtKB-UniRule"/>
</dbReference>
<keyword evidence="1 6" id="KW-0645">Protease</keyword>
<dbReference type="Proteomes" id="UP001085076">
    <property type="component" value="Miscellaneous, Linkage group lg01"/>
</dbReference>
<evidence type="ECO:0000313" key="11">
    <source>
        <dbReference type="Proteomes" id="UP001085076"/>
    </source>
</evidence>
<keyword evidence="5 6" id="KW-0482">Metalloprotease</keyword>
<evidence type="ECO:0000256" key="5">
    <source>
        <dbReference type="ARBA" id="ARBA00023049"/>
    </source>
</evidence>
<sequence length="625" mass="69644">MARPGVLALAIVLMAGFTVSVSATARRLTTSNPSSSFPLLAVKNDSQPNPLLLQWEIPPYDLLRPEHLVPGTKQIIAELESELSQLEANVPSDYVALVRPLEKIYDRIQVYAYLMANYMRLKMIDFGDPAGEAADLLDAFEARMWTSHPIHNAFKAIQASSSWSTLTESQQSVVKLAMSEAKQNGVDLSAADKQKVKDIQSQIETLGGQYTDNADADPNRLMDLIQKQPVSILPSTVTEMIGNMSSITNFVSENILSHMCFSPDKTTADYSIMRHACDRSLRQKLYIASLQTASSGSTNNGAVIEQMLTLRWQLAKLLGYNSYAELALGEKLGMVENVLQKLRDAAKTLADQDLNDLKNFVQSKDSTAANDLQRWDISYWKWIKNAGDPNYVDETAMSEYFTLESVLEVLFKTINKLFAVTIEPADGQAPVWHKDVKFFCVKDGSGKPLGYFYLDAYARDEKYTGFWTSEITVRSQTLARPGQSVRLPVYLIGTQFTSPPTLMGFYEVEIASVDLELHSKWTPGGSESIYDIYNRIVSEVEALPPIPEDKTICTSMRQEFSGDYASVFFDYLLSDVLAADAFTALEAVGLTNAKIFKDFRGREPTFNVETMLQLKGMADATKSWS</sequence>
<proteinExistence type="inferred from homology"/>
<dbReference type="InterPro" id="IPR045666">
    <property type="entry name" value="OpdA_N"/>
</dbReference>
<evidence type="ECO:0000259" key="8">
    <source>
        <dbReference type="Pfam" id="PF01432"/>
    </source>
</evidence>